<dbReference type="EMBL" id="VSRR010011007">
    <property type="protein sequence ID" value="MPC52601.1"/>
    <property type="molecule type" value="Genomic_DNA"/>
</dbReference>
<organism evidence="1 2">
    <name type="scientific">Portunus trituberculatus</name>
    <name type="common">Swimming crab</name>
    <name type="synonym">Neptunus trituberculatus</name>
    <dbReference type="NCBI Taxonomy" id="210409"/>
    <lineage>
        <taxon>Eukaryota</taxon>
        <taxon>Metazoa</taxon>
        <taxon>Ecdysozoa</taxon>
        <taxon>Arthropoda</taxon>
        <taxon>Crustacea</taxon>
        <taxon>Multicrustacea</taxon>
        <taxon>Malacostraca</taxon>
        <taxon>Eumalacostraca</taxon>
        <taxon>Eucarida</taxon>
        <taxon>Decapoda</taxon>
        <taxon>Pleocyemata</taxon>
        <taxon>Brachyura</taxon>
        <taxon>Eubrachyura</taxon>
        <taxon>Portunoidea</taxon>
        <taxon>Portunidae</taxon>
        <taxon>Portuninae</taxon>
        <taxon>Portunus</taxon>
    </lineage>
</organism>
<dbReference type="AlphaFoldDB" id="A0A5B7FYI9"/>
<evidence type="ECO:0000313" key="2">
    <source>
        <dbReference type="Proteomes" id="UP000324222"/>
    </source>
</evidence>
<proteinExistence type="predicted"/>
<protein>
    <submittedName>
        <fullName evidence="1">Uncharacterized protein</fullName>
    </submittedName>
</protein>
<keyword evidence="2" id="KW-1185">Reference proteome</keyword>
<comment type="caution">
    <text evidence="1">The sequence shown here is derived from an EMBL/GenBank/DDBJ whole genome shotgun (WGS) entry which is preliminary data.</text>
</comment>
<accession>A0A5B7FYI9</accession>
<reference evidence="1" key="1">
    <citation type="submission" date="2019-05" db="EMBL/GenBank/DDBJ databases">
        <title>Another draft genome of Portunus trituberculatus and its Hox gene families provides insights of decapod evolution.</title>
        <authorList>
            <person name="Jeong J.-H."/>
            <person name="Song I."/>
            <person name="Kim S."/>
            <person name="Choi T."/>
            <person name="Kim D."/>
            <person name="Ryu S."/>
            <person name="Kim W."/>
        </authorList>
    </citation>
    <scope>NUCLEOTIDE SEQUENCE [LARGE SCALE GENOMIC DNA]</scope>
    <source>
        <tissue evidence="1">Muscle</tissue>
    </source>
</reference>
<dbReference type="Proteomes" id="UP000324222">
    <property type="component" value="Unassembled WGS sequence"/>
</dbReference>
<name>A0A5B7FYI9_PORTR</name>
<evidence type="ECO:0000313" key="1">
    <source>
        <dbReference type="EMBL" id="MPC52601.1"/>
    </source>
</evidence>
<gene>
    <name evidence="1" type="ORF">E2C01_046473</name>
</gene>
<sequence>MIPPFTAITASYQRLATAPPLPADRRYALSCPLLGVPLQDCMLQTMSRRCLAFLTCACLGGGGGSAAEWWCCSPTTSSPSPCSTTRKLLMNQRVTFPTLFTLRITEEDSHIELDI</sequence>